<evidence type="ECO:0000256" key="8">
    <source>
        <dbReference type="ARBA" id="ARBA00022741"/>
    </source>
</evidence>
<dbReference type="Pfam" id="PF07516">
    <property type="entry name" value="SecA_SW"/>
    <property type="match status" value="1"/>
</dbReference>
<name>A0A5C6UAR2_9SPHN</name>
<dbReference type="Pfam" id="PF21090">
    <property type="entry name" value="P-loop_SecA"/>
    <property type="match status" value="1"/>
</dbReference>
<dbReference type="GO" id="GO:0005829">
    <property type="term" value="C:cytosol"/>
    <property type="evidence" value="ECO:0007669"/>
    <property type="project" value="TreeGrafter"/>
</dbReference>
<evidence type="ECO:0000256" key="9">
    <source>
        <dbReference type="ARBA" id="ARBA00022833"/>
    </source>
</evidence>
<dbReference type="InterPro" id="IPR001650">
    <property type="entry name" value="Helicase_C-like"/>
</dbReference>
<evidence type="ECO:0000256" key="17">
    <source>
        <dbReference type="SAM" id="MobiDB-lite"/>
    </source>
</evidence>
<dbReference type="Gene3D" id="3.10.450.50">
    <property type="match status" value="1"/>
</dbReference>
<evidence type="ECO:0000256" key="15">
    <source>
        <dbReference type="HAMAP-Rule" id="MF_01382"/>
    </source>
</evidence>
<dbReference type="PROSITE" id="PS01312">
    <property type="entry name" value="SECA"/>
    <property type="match status" value="1"/>
</dbReference>
<evidence type="ECO:0000256" key="5">
    <source>
        <dbReference type="ARBA" id="ARBA00022490"/>
    </source>
</evidence>
<dbReference type="Gene3D" id="1.10.3060.10">
    <property type="entry name" value="Helical scaffold and wing domains of SecA"/>
    <property type="match status" value="1"/>
</dbReference>
<dbReference type="AlphaFoldDB" id="A0A5C6UAR2"/>
<comment type="caution">
    <text evidence="21">The sequence shown here is derived from an EMBL/GenBank/DDBJ whole genome shotgun (WGS) entry which is preliminary data.</text>
</comment>
<evidence type="ECO:0000256" key="1">
    <source>
        <dbReference type="ARBA" id="ARBA00001947"/>
    </source>
</evidence>
<dbReference type="InterPro" id="IPR014001">
    <property type="entry name" value="Helicase_ATP-bd"/>
</dbReference>
<evidence type="ECO:0000256" key="14">
    <source>
        <dbReference type="ARBA" id="ARBA00023136"/>
    </source>
</evidence>
<dbReference type="InterPro" id="IPR011115">
    <property type="entry name" value="SecA_DEAD"/>
</dbReference>
<evidence type="ECO:0000313" key="21">
    <source>
        <dbReference type="EMBL" id="TXC69056.1"/>
    </source>
</evidence>
<keyword evidence="5 15" id="KW-0963">Cytoplasm</keyword>
<dbReference type="InterPro" id="IPR004027">
    <property type="entry name" value="SEC_C_motif"/>
</dbReference>
<dbReference type="SUPFAM" id="SSF81886">
    <property type="entry name" value="Helical scaffold and wing domains of SecA"/>
    <property type="match status" value="1"/>
</dbReference>
<dbReference type="FunFam" id="3.40.50.300:FF:000334">
    <property type="entry name" value="Protein translocase subunit SecA"/>
    <property type="match status" value="1"/>
</dbReference>
<feature type="binding site" evidence="15">
    <location>
        <position position="87"/>
    </location>
    <ligand>
        <name>ATP</name>
        <dbReference type="ChEBI" id="CHEBI:30616"/>
    </ligand>
</feature>
<feature type="domain" description="Helicase ATP-binding" evidence="18">
    <location>
        <begin position="89"/>
        <end position="248"/>
    </location>
</feature>
<feature type="binding site" evidence="15">
    <location>
        <begin position="105"/>
        <end position="109"/>
    </location>
    <ligand>
        <name>ATP</name>
        <dbReference type="ChEBI" id="CHEBI:30616"/>
    </ligand>
</feature>
<evidence type="ECO:0000256" key="11">
    <source>
        <dbReference type="ARBA" id="ARBA00022927"/>
    </source>
</evidence>
<keyword evidence="3 15" id="KW-0813">Transport</keyword>
<keyword evidence="8 15" id="KW-0547">Nucleotide-binding</keyword>
<dbReference type="GO" id="GO:0005886">
    <property type="term" value="C:plasma membrane"/>
    <property type="evidence" value="ECO:0007669"/>
    <property type="project" value="UniProtKB-SubCell"/>
</dbReference>
<dbReference type="InterPro" id="IPR020937">
    <property type="entry name" value="SecA_CS"/>
</dbReference>
<dbReference type="FunFam" id="3.40.50.300:FF:000113">
    <property type="entry name" value="Preprotein translocase subunit SecA"/>
    <property type="match status" value="1"/>
</dbReference>
<dbReference type="SUPFAM" id="SSF81767">
    <property type="entry name" value="Pre-protein crosslinking domain of SecA"/>
    <property type="match status" value="1"/>
</dbReference>
<keyword evidence="13 15" id="KW-0811">Translocation</keyword>
<dbReference type="GO" id="GO:0065002">
    <property type="term" value="P:intracellular protein transmembrane transport"/>
    <property type="evidence" value="ECO:0007669"/>
    <property type="project" value="UniProtKB-UniRule"/>
</dbReference>
<dbReference type="PROSITE" id="PS51196">
    <property type="entry name" value="SECA_MOTOR_DEAD"/>
    <property type="match status" value="1"/>
</dbReference>
<feature type="domain" description="SecA family profile" evidence="20">
    <location>
        <begin position="3"/>
        <end position="612"/>
    </location>
</feature>
<dbReference type="FunFam" id="1.10.3060.10:FF:000003">
    <property type="entry name" value="Protein translocase subunit SecA"/>
    <property type="match status" value="1"/>
</dbReference>
<dbReference type="Pfam" id="PF02810">
    <property type="entry name" value="SEC-C"/>
    <property type="match status" value="1"/>
</dbReference>
<dbReference type="Pfam" id="PF01043">
    <property type="entry name" value="SecA_PP_bind"/>
    <property type="match status" value="1"/>
</dbReference>
<feature type="domain" description="Helicase C-terminal" evidence="19">
    <location>
        <begin position="424"/>
        <end position="617"/>
    </location>
</feature>
<reference evidence="21 22" key="1">
    <citation type="submission" date="2019-08" db="EMBL/GenBank/DDBJ databases">
        <title>Sphingorhabdus soil sp. nov., isolated from arctic soil.</title>
        <authorList>
            <person name="Liu Y."/>
        </authorList>
    </citation>
    <scope>NUCLEOTIDE SEQUENCE [LARGE SCALE GENOMIC DNA]</scope>
    <source>
        <strain evidence="21 22">D-2Q-5-6</strain>
    </source>
</reference>
<dbReference type="GO" id="GO:0031522">
    <property type="term" value="C:cell envelope Sec protein transport complex"/>
    <property type="evidence" value="ECO:0007669"/>
    <property type="project" value="TreeGrafter"/>
</dbReference>
<dbReference type="FunFam" id="3.90.1440.10:FF:000001">
    <property type="entry name" value="Preprotein translocase subunit SecA"/>
    <property type="match status" value="1"/>
</dbReference>
<dbReference type="InterPro" id="IPR011116">
    <property type="entry name" value="SecA_Wing/Scaffold"/>
</dbReference>
<keyword evidence="7" id="KW-0479">Metal-binding</keyword>
<keyword evidence="4 15" id="KW-1003">Cell membrane</keyword>
<evidence type="ECO:0000313" key="22">
    <source>
        <dbReference type="Proteomes" id="UP000321129"/>
    </source>
</evidence>
<evidence type="ECO:0000256" key="7">
    <source>
        <dbReference type="ARBA" id="ARBA00022723"/>
    </source>
</evidence>
<dbReference type="PROSITE" id="PS51194">
    <property type="entry name" value="HELICASE_CTER"/>
    <property type="match status" value="1"/>
</dbReference>
<dbReference type="InterPro" id="IPR000185">
    <property type="entry name" value="SecA"/>
</dbReference>
<comment type="similarity">
    <text evidence="2 15 16">Belongs to the SecA family.</text>
</comment>
<evidence type="ECO:0000256" key="13">
    <source>
        <dbReference type="ARBA" id="ARBA00023010"/>
    </source>
</evidence>
<dbReference type="SMART" id="SM00958">
    <property type="entry name" value="SecA_PP_bind"/>
    <property type="match status" value="1"/>
</dbReference>
<evidence type="ECO:0000256" key="3">
    <source>
        <dbReference type="ARBA" id="ARBA00022448"/>
    </source>
</evidence>
<dbReference type="RefSeq" id="WP_147123010.1">
    <property type="nucleotide sequence ID" value="NZ_VOPY01000002.1"/>
</dbReference>
<dbReference type="Pfam" id="PF07517">
    <property type="entry name" value="SecA_DEAD"/>
    <property type="match status" value="1"/>
</dbReference>
<comment type="cofactor">
    <cofactor evidence="1">
        <name>Zn(2+)</name>
        <dbReference type="ChEBI" id="CHEBI:29105"/>
    </cofactor>
</comment>
<organism evidence="21 22">
    <name type="scientific">Flavisphingopyxis soli</name>
    <dbReference type="NCBI Taxonomy" id="2601267"/>
    <lineage>
        <taxon>Bacteria</taxon>
        <taxon>Pseudomonadati</taxon>
        <taxon>Pseudomonadota</taxon>
        <taxon>Alphaproteobacteria</taxon>
        <taxon>Sphingomonadales</taxon>
        <taxon>Sphingopyxidaceae</taxon>
        <taxon>Flavisphingopyxis</taxon>
    </lineage>
</organism>
<comment type="catalytic activity">
    <reaction evidence="15">
        <text>ATP + H2O + cellular proteinSide 1 = ADP + phosphate + cellular proteinSide 2.</text>
        <dbReference type="EC" id="7.4.2.8"/>
    </reaction>
</comment>
<evidence type="ECO:0000256" key="4">
    <source>
        <dbReference type="ARBA" id="ARBA00022475"/>
    </source>
</evidence>
<dbReference type="GO" id="GO:0046872">
    <property type="term" value="F:metal ion binding"/>
    <property type="evidence" value="ECO:0007669"/>
    <property type="project" value="UniProtKB-KW"/>
</dbReference>
<feature type="region of interest" description="Disordered" evidence="17">
    <location>
        <begin position="864"/>
        <end position="890"/>
    </location>
</feature>
<dbReference type="Gene3D" id="3.40.50.300">
    <property type="entry name" value="P-loop containing nucleotide triphosphate hydrolases"/>
    <property type="match status" value="2"/>
</dbReference>
<comment type="subcellular location">
    <subcellularLocation>
        <location evidence="15">Cell membrane</location>
        <topology evidence="15">Peripheral membrane protein</topology>
        <orientation evidence="15">Cytoplasmic side</orientation>
    </subcellularLocation>
    <subcellularLocation>
        <location evidence="15">Cytoplasm</location>
    </subcellularLocation>
    <text evidence="15">Distribution is 50-50.</text>
</comment>
<keyword evidence="6" id="KW-0997">Cell inner membrane</keyword>
<sequence>MLAGLAKSIFGSSNDRYVKSLGKTVDAVNALESSFEPLSDDELRGKTQEFRDRLEAGETLDDLLPEAFATVREAAKRTLGQRHYDVQLIGGIVLHRGEIAEMRTGEGKTLVATLACYLNALEGKGVHVVTVNDYLARRDCDWMGQVYRFLGLTTGVIVPNLSDQDRRDAYAADITYATNNELGFDYLRDNMKYDRAQMVQRPFNFTIVDEVDSILIDEARTPLIISGPTDDKSDMYVSVDALVKQLDEEDYDKDEKQRTVLLTEDGQEKVERMLEDAGLLEGSNLYDFENTQAVHHVQQALKANALFKRDTDYIVKDGKIIIIDEFTGRMMDGRRWSDGLHQAVEAKEGVKIEPENQTLASVTFQNYFRMYPKISGMTGTAATEAGEFYEIYKLNVVEIPTNLPVQRIDEEDTFYKNTQDKFAGIARTIKEHSDRGQPVLVGTVSIEKSELLSEFLEKEGVAHSVLNARQHESEAHIVAQAGRPGMVTIATNMAGRGTDIQLGGNVEFRVGDELAEMPEGPERDAAIERIKAEVAEERRLVREAGGLFVLATERHESRRIDNQLRGRSGRQGDPGLSRFYLSLDDDLLRIFGPDTLFAKMLRSNLDDGEALPPSKWMSKAIETAQKKVEARNYDQRKQVVEYDDVMNDQRKVIYEQRSEIMDADTVGDVVVDMRAETVNALVGEACPPGSYPEQWNIAGLKERMIDVLGIDAPLKDWVEEDAVEPEMFEHRLGELADALVQEKVDQVEPEMWPRIEKSILLKTLDHHWKEHLATLDALRQVVFLRAYAQKQPINEYKQEAFQLFERMLTNIREDVTRTIATSQFEARPVPPPLPDLPDFLTTHIDPLTGEDNSADADGSLFAIEQGNLPPFQSPQPDPTPGDGVRDNPYAGREIARNAPCPCGSGRKYKHCHGAL</sequence>
<dbReference type="GO" id="GO:0008564">
    <property type="term" value="F:protein-exporting ATPase activity"/>
    <property type="evidence" value="ECO:0007669"/>
    <property type="project" value="UniProtKB-EC"/>
</dbReference>
<dbReference type="InterPro" id="IPR011130">
    <property type="entry name" value="SecA_preprotein_X-link_dom"/>
</dbReference>
<keyword evidence="14 15" id="KW-0472">Membrane</keyword>
<dbReference type="InterPro" id="IPR044722">
    <property type="entry name" value="SecA_SF2_C"/>
</dbReference>
<dbReference type="GO" id="GO:0017038">
    <property type="term" value="P:protein import"/>
    <property type="evidence" value="ECO:0007669"/>
    <property type="project" value="InterPro"/>
</dbReference>
<evidence type="ECO:0000256" key="2">
    <source>
        <dbReference type="ARBA" id="ARBA00007650"/>
    </source>
</evidence>
<dbReference type="Gene3D" id="3.90.1440.10">
    <property type="entry name" value="SecA, preprotein cross-linking domain"/>
    <property type="match status" value="1"/>
</dbReference>
<dbReference type="PROSITE" id="PS51192">
    <property type="entry name" value="HELICASE_ATP_BIND_1"/>
    <property type="match status" value="1"/>
</dbReference>
<dbReference type="PRINTS" id="PR00906">
    <property type="entry name" value="SECA"/>
</dbReference>
<keyword evidence="22" id="KW-1185">Reference proteome</keyword>
<keyword evidence="9" id="KW-0862">Zinc</keyword>
<dbReference type="OrthoDB" id="9805579at2"/>
<accession>A0A5C6UAR2</accession>
<keyword evidence="11 15" id="KW-0653">Protein transport</keyword>
<dbReference type="NCBIfam" id="NF009538">
    <property type="entry name" value="PRK12904.1"/>
    <property type="match status" value="1"/>
</dbReference>
<keyword evidence="10 15" id="KW-0067">ATP-binding</keyword>
<evidence type="ECO:0000256" key="12">
    <source>
        <dbReference type="ARBA" id="ARBA00022967"/>
    </source>
</evidence>
<dbReference type="InterPro" id="IPR027417">
    <property type="entry name" value="P-loop_NTPase"/>
</dbReference>
<dbReference type="GO" id="GO:0043952">
    <property type="term" value="P:protein transport by the Sec complex"/>
    <property type="evidence" value="ECO:0007669"/>
    <property type="project" value="UniProtKB-ARBA"/>
</dbReference>
<evidence type="ECO:0000256" key="6">
    <source>
        <dbReference type="ARBA" id="ARBA00022519"/>
    </source>
</evidence>
<dbReference type="CDD" id="cd18803">
    <property type="entry name" value="SF2_C_secA"/>
    <property type="match status" value="1"/>
</dbReference>
<dbReference type="EC" id="7.4.2.8" evidence="15"/>
<feature type="binding site" evidence="15">
    <location>
        <position position="499"/>
    </location>
    <ligand>
        <name>ATP</name>
        <dbReference type="ChEBI" id="CHEBI:30616"/>
    </ligand>
</feature>
<dbReference type="SMART" id="SM00957">
    <property type="entry name" value="SecA_DEAD"/>
    <property type="match status" value="1"/>
</dbReference>
<dbReference type="PANTHER" id="PTHR30612:SF0">
    <property type="entry name" value="CHLOROPLAST PROTEIN-TRANSPORTING ATPASE"/>
    <property type="match status" value="1"/>
</dbReference>
<dbReference type="GO" id="GO:0006605">
    <property type="term" value="P:protein targeting"/>
    <property type="evidence" value="ECO:0007669"/>
    <property type="project" value="UniProtKB-UniRule"/>
</dbReference>
<dbReference type="InterPro" id="IPR014018">
    <property type="entry name" value="SecA_motor_DEAD"/>
</dbReference>
<comment type="subunit">
    <text evidence="15">Monomer and homodimer. Part of the essential Sec protein translocation apparatus which comprises SecA, SecYEG and auxiliary proteins SecDF-YajC and YidC.</text>
</comment>
<proteinExistence type="inferred from homology"/>
<gene>
    <name evidence="15 21" type="primary">secA</name>
    <name evidence="21" type="ORF">FSZ31_08960</name>
</gene>
<dbReference type="InterPro" id="IPR036670">
    <property type="entry name" value="SecA_X-link_sf"/>
</dbReference>
<dbReference type="EMBL" id="VOPY01000002">
    <property type="protein sequence ID" value="TXC69056.1"/>
    <property type="molecule type" value="Genomic_DNA"/>
</dbReference>
<evidence type="ECO:0000259" key="18">
    <source>
        <dbReference type="PROSITE" id="PS51192"/>
    </source>
</evidence>
<dbReference type="InterPro" id="IPR036266">
    <property type="entry name" value="SecA_Wing/Scaffold_sf"/>
</dbReference>
<evidence type="ECO:0000259" key="19">
    <source>
        <dbReference type="PROSITE" id="PS51194"/>
    </source>
</evidence>
<dbReference type="SUPFAM" id="SSF52540">
    <property type="entry name" value="P-loop containing nucleoside triphosphate hydrolases"/>
    <property type="match status" value="2"/>
</dbReference>
<dbReference type="HAMAP" id="MF_01382">
    <property type="entry name" value="SecA"/>
    <property type="match status" value="1"/>
</dbReference>
<evidence type="ECO:0000259" key="20">
    <source>
        <dbReference type="PROSITE" id="PS51196"/>
    </source>
</evidence>
<dbReference type="CDD" id="cd17928">
    <property type="entry name" value="DEXDc_SecA"/>
    <property type="match status" value="1"/>
</dbReference>
<keyword evidence="12 15" id="KW-1278">Translocase</keyword>
<protein>
    <recommendedName>
        <fullName evidence="15 16">Protein translocase subunit SecA</fullName>
        <ecNumber evidence="15">7.4.2.8</ecNumber>
    </recommendedName>
</protein>
<evidence type="ECO:0000256" key="10">
    <source>
        <dbReference type="ARBA" id="ARBA00022840"/>
    </source>
</evidence>
<comment type="function">
    <text evidence="15">Part of the Sec protein translocase complex. Interacts with the SecYEG preprotein conducting channel. Has a central role in coupling the hydrolysis of ATP to the transfer of proteins into and across the cell membrane, serving both as a receptor for the preprotein-SecB complex and as an ATP-driven molecular motor driving the stepwise translocation of polypeptide chains across the membrane.</text>
</comment>
<dbReference type="PANTHER" id="PTHR30612">
    <property type="entry name" value="SECA INNER MEMBRANE COMPONENT OF SEC PROTEIN SECRETION SYSTEM"/>
    <property type="match status" value="1"/>
</dbReference>
<dbReference type="GO" id="GO:0005524">
    <property type="term" value="F:ATP binding"/>
    <property type="evidence" value="ECO:0007669"/>
    <property type="project" value="UniProtKB-UniRule"/>
</dbReference>
<dbReference type="Proteomes" id="UP000321129">
    <property type="component" value="Unassembled WGS sequence"/>
</dbReference>
<dbReference type="NCBIfam" id="TIGR00963">
    <property type="entry name" value="secA"/>
    <property type="match status" value="1"/>
</dbReference>
<evidence type="ECO:0000256" key="16">
    <source>
        <dbReference type="RuleBase" id="RU003874"/>
    </source>
</evidence>